<keyword evidence="5 7" id="KW-0804">Transcription</keyword>
<dbReference type="InterPro" id="IPR011425">
    <property type="entry name" value="Med9"/>
</dbReference>
<keyword evidence="9" id="KW-1185">Reference proteome</keyword>
<keyword evidence="4 7" id="KW-0010">Activator</keyword>
<comment type="function">
    <text evidence="7">Component of the Mediator complex, a coactivator involved in the regulated transcription of nearly all RNA polymerase II-dependent genes. Mediator functions as a bridge to convey information from gene-specific regulatory proteins to the basal RNA polymerase II transcription machinery. Mediator is recruited to promoters by direct interactions with regulatory proteins and serves as a scaffold for the assembly of a functional preinitiation complex with RNA polymerase II and the general transcription factors.</text>
</comment>
<evidence type="ECO:0000313" key="9">
    <source>
        <dbReference type="Proteomes" id="UP001203297"/>
    </source>
</evidence>
<name>A0AAD4QT01_9AGAM</name>
<evidence type="ECO:0000256" key="3">
    <source>
        <dbReference type="ARBA" id="ARBA00023015"/>
    </source>
</evidence>
<dbReference type="GO" id="GO:0016592">
    <property type="term" value="C:mediator complex"/>
    <property type="evidence" value="ECO:0007669"/>
    <property type="project" value="InterPro"/>
</dbReference>
<sequence length="94" mass="10467">MSSSTLPSSAFEALLPKLLNILKVTERPEGTSNARNKQDLLTGIQTFREALNQARDLANGLPGGESLIEEQEEMIVILERLKAKKKYVREQEGI</sequence>
<evidence type="ECO:0000256" key="6">
    <source>
        <dbReference type="ARBA" id="ARBA00023242"/>
    </source>
</evidence>
<keyword evidence="6 7" id="KW-0539">Nucleus</keyword>
<dbReference type="EMBL" id="WTXG01000001">
    <property type="protein sequence ID" value="KAI0307425.1"/>
    <property type="molecule type" value="Genomic_DNA"/>
</dbReference>
<dbReference type="Proteomes" id="UP001203297">
    <property type="component" value="Unassembled WGS sequence"/>
</dbReference>
<evidence type="ECO:0000256" key="5">
    <source>
        <dbReference type="ARBA" id="ARBA00023163"/>
    </source>
</evidence>
<evidence type="ECO:0000313" key="8">
    <source>
        <dbReference type="EMBL" id="KAI0307425.1"/>
    </source>
</evidence>
<dbReference type="AlphaFoldDB" id="A0AAD4QT01"/>
<evidence type="ECO:0000256" key="4">
    <source>
        <dbReference type="ARBA" id="ARBA00023159"/>
    </source>
</evidence>
<comment type="subunit">
    <text evidence="7">Component of the Mediator complex.</text>
</comment>
<accession>A0AAD4QT01</accession>
<comment type="subcellular location">
    <subcellularLocation>
        <location evidence="1 7">Nucleus</location>
    </subcellularLocation>
</comment>
<dbReference type="Pfam" id="PF07544">
    <property type="entry name" value="Med9"/>
    <property type="match status" value="1"/>
</dbReference>
<comment type="caution">
    <text evidence="8">The sequence shown here is derived from an EMBL/GenBank/DDBJ whole genome shotgun (WGS) entry which is preliminary data.</text>
</comment>
<reference evidence="8" key="1">
    <citation type="journal article" date="2022" name="New Phytol.">
        <title>Evolutionary transition to the ectomycorrhizal habit in the genomes of a hyperdiverse lineage of mushroom-forming fungi.</title>
        <authorList>
            <person name="Looney B."/>
            <person name="Miyauchi S."/>
            <person name="Morin E."/>
            <person name="Drula E."/>
            <person name="Courty P.E."/>
            <person name="Kohler A."/>
            <person name="Kuo A."/>
            <person name="LaButti K."/>
            <person name="Pangilinan J."/>
            <person name="Lipzen A."/>
            <person name="Riley R."/>
            <person name="Andreopoulos W."/>
            <person name="He G."/>
            <person name="Johnson J."/>
            <person name="Nolan M."/>
            <person name="Tritt A."/>
            <person name="Barry K.W."/>
            <person name="Grigoriev I.V."/>
            <person name="Nagy L.G."/>
            <person name="Hibbett D."/>
            <person name="Henrissat B."/>
            <person name="Matheny P.B."/>
            <person name="Labbe J."/>
            <person name="Martin F.M."/>
        </authorList>
    </citation>
    <scope>NUCLEOTIDE SEQUENCE</scope>
    <source>
        <strain evidence="8">BPL690</strain>
    </source>
</reference>
<protein>
    <recommendedName>
        <fullName evidence="7">Mediator of RNA polymerase II transcription subunit 9</fullName>
    </recommendedName>
    <alternativeName>
        <fullName evidence="7">Mediator complex subunit 9</fullName>
    </alternativeName>
</protein>
<comment type="similarity">
    <text evidence="2 7">Belongs to the Mediator complex subunit 9 family.</text>
</comment>
<organism evidence="8 9">
    <name type="scientific">Multifurca ochricompacta</name>
    <dbReference type="NCBI Taxonomy" id="376703"/>
    <lineage>
        <taxon>Eukaryota</taxon>
        <taxon>Fungi</taxon>
        <taxon>Dikarya</taxon>
        <taxon>Basidiomycota</taxon>
        <taxon>Agaricomycotina</taxon>
        <taxon>Agaricomycetes</taxon>
        <taxon>Russulales</taxon>
        <taxon>Russulaceae</taxon>
        <taxon>Multifurca</taxon>
    </lineage>
</organism>
<dbReference type="GO" id="GO:0006357">
    <property type="term" value="P:regulation of transcription by RNA polymerase II"/>
    <property type="evidence" value="ECO:0007669"/>
    <property type="project" value="InterPro"/>
</dbReference>
<dbReference type="GO" id="GO:0003712">
    <property type="term" value="F:transcription coregulator activity"/>
    <property type="evidence" value="ECO:0007669"/>
    <property type="project" value="InterPro"/>
</dbReference>
<evidence type="ECO:0000256" key="7">
    <source>
        <dbReference type="RuleBase" id="RU364145"/>
    </source>
</evidence>
<evidence type="ECO:0000256" key="2">
    <source>
        <dbReference type="ARBA" id="ARBA00008089"/>
    </source>
</evidence>
<keyword evidence="3 7" id="KW-0805">Transcription regulation</keyword>
<gene>
    <name evidence="7" type="primary">MED9</name>
    <name evidence="8" type="ORF">B0F90DRAFT_1621223</name>
</gene>
<proteinExistence type="inferred from homology"/>
<evidence type="ECO:0000256" key="1">
    <source>
        <dbReference type="ARBA" id="ARBA00004123"/>
    </source>
</evidence>